<dbReference type="SUPFAM" id="SSF82771">
    <property type="entry name" value="GIY-YIG endonuclease"/>
    <property type="match status" value="1"/>
</dbReference>
<dbReference type="Proteomes" id="UP000249590">
    <property type="component" value="Unassembled WGS sequence"/>
</dbReference>
<keyword evidence="2" id="KW-1185">Reference proteome</keyword>
<dbReference type="RefSeq" id="WP_111341988.1">
    <property type="nucleotide sequence ID" value="NZ_QHHQ01000001.1"/>
</dbReference>
<dbReference type="Gene3D" id="3.40.1440.10">
    <property type="entry name" value="GIY-YIG endonuclease"/>
    <property type="match status" value="1"/>
</dbReference>
<gene>
    <name evidence="1" type="ORF">DLJ53_02300</name>
</gene>
<comment type="caution">
    <text evidence="1">The sequence shown here is derived from an EMBL/GenBank/DDBJ whole genome shotgun (WGS) entry which is preliminary data.</text>
</comment>
<reference evidence="1 2" key="1">
    <citation type="submission" date="2018-05" db="EMBL/GenBank/DDBJ databases">
        <title>Acuticoccus sediminis sp. nov., isolated from deep-sea sediment of Indian Ocean.</title>
        <authorList>
            <person name="Liu X."/>
            <person name="Lai Q."/>
            <person name="Du Y."/>
            <person name="Sun F."/>
            <person name="Zhang X."/>
            <person name="Wang S."/>
            <person name="Shao Z."/>
        </authorList>
    </citation>
    <scope>NUCLEOTIDE SEQUENCE [LARGE SCALE GENOMIC DNA]</scope>
    <source>
        <strain evidence="1 2">PTG4-2</strain>
    </source>
</reference>
<dbReference type="InterPro" id="IPR035901">
    <property type="entry name" value="GIY-YIG_endonuc_sf"/>
</dbReference>
<proteinExistence type="predicted"/>
<protein>
    <recommendedName>
        <fullName evidence="3">GIY-YIG nuclease family protein</fullName>
    </recommendedName>
</protein>
<dbReference type="EMBL" id="QHHQ01000001">
    <property type="protein sequence ID" value="RAI03370.1"/>
    <property type="molecule type" value="Genomic_DNA"/>
</dbReference>
<organism evidence="1 2">
    <name type="scientific">Acuticoccus sediminis</name>
    <dbReference type="NCBI Taxonomy" id="2184697"/>
    <lineage>
        <taxon>Bacteria</taxon>
        <taxon>Pseudomonadati</taxon>
        <taxon>Pseudomonadota</taxon>
        <taxon>Alphaproteobacteria</taxon>
        <taxon>Hyphomicrobiales</taxon>
        <taxon>Amorphaceae</taxon>
        <taxon>Acuticoccus</taxon>
    </lineage>
</organism>
<evidence type="ECO:0008006" key="3">
    <source>
        <dbReference type="Google" id="ProtNLM"/>
    </source>
</evidence>
<evidence type="ECO:0000313" key="1">
    <source>
        <dbReference type="EMBL" id="RAI03370.1"/>
    </source>
</evidence>
<dbReference type="AlphaFoldDB" id="A0A8B2NXG9"/>
<name>A0A8B2NXG9_9HYPH</name>
<dbReference type="OrthoDB" id="7270972at2"/>
<dbReference type="CDD" id="cd10451">
    <property type="entry name" value="GIY-YIG_LuxR_like"/>
    <property type="match status" value="1"/>
</dbReference>
<evidence type="ECO:0000313" key="2">
    <source>
        <dbReference type="Proteomes" id="UP000249590"/>
    </source>
</evidence>
<sequence length="111" mass="12565">MDRTERRAAIAAYKERKTPAGIYAVRCTTTGECWVGSTPNLEAIENRMRFTLGQGINLNRRMQAAWKEEGEAAFTFERVETLDEELTGRDRDRALKESLALWAEELDAAPA</sequence>
<accession>A0A8B2NXG9</accession>